<dbReference type="InParanoid" id="A0A067MPJ7"/>
<organism evidence="2 3">
    <name type="scientific">Botryobasidium botryosum (strain FD-172 SS1)</name>
    <dbReference type="NCBI Taxonomy" id="930990"/>
    <lineage>
        <taxon>Eukaryota</taxon>
        <taxon>Fungi</taxon>
        <taxon>Dikarya</taxon>
        <taxon>Basidiomycota</taxon>
        <taxon>Agaricomycotina</taxon>
        <taxon>Agaricomycetes</taxon>
        <taxon>Cantharellales</taxon>
        <taxon>Botryobasidiaceae</taxon>
        <taxon>Botryobasidium</taxon>
    </lineage>
</organism>
<reference evidence="3" key="1">
    <citation type="journal article" date="2014" name="Proc. Natl. Acad. Sci. U.S.A.">
        <title>Extensive sampling of basidiomycete genomes demonstrates inadequacy of the white-rot/brown-rot paradigm for wood decay fungi.</title>
        <authorList>
            <person name="Riley R."/>
            <person name="Salamov A.A."/>
            <person name="Brown D.W."/>
            <person name="Nagy L.G."/>
            <person name="Floudas D."/>
            <person name="Held B.W."/>
            <person name="Levasseur A."/>
            <person name="Lombard V."/>
            <person name="Morin E."/>
            <person name="Otillar R."/>
            <person name="Lindquist E.A."/>
            <person name="Sun H."/>
            <person name="LaButti K.M."/>
            <person name="Schmutz J."/>
            <person name="Jabbour D."/>
            <person name="Luo H."/>
            <person name="Baker S.E."/>
            <person name="Pisabarro A.G."/>
            <person name="Walton J.D."/>
            <person name="Blanchette R.A."/>
            <person name="Henrissat B."/>
            <person name="Martin F."/>
            <person name="Cullen D."/>
            <person name="Hibbett D.S."/>
            <person name="Grigoriev I.V."/>
        </authorList>
    </citation>
    <scope>NUCLEOTIDE SEQUENCE [LARGE SCALE GENOMIC DNA]</scope>
    <source>
        <strain evidence="3">FD-172 SS1</strain>
    </source>
</reference>
<dbReference type="Gene3D" id="1.10.472.80">
    <property type="entry name" value="Ypt/Rab-GAP domain of gyp1p, domain 3"/>
    <property type="match status" value="1"/>
</dbReference>
<dbReference type="PANTHER" id="PTHR47219:SF9">
    <property type="entry name" value="GTPASE ACTIVATING PROTEIN AND CENTROSOME-ASSOCIATED, ISOFORM B"/>
    <property type="match status" value="1"/>
</dbReference>
<dbReference type="Gene3D" id="1.10.8.270">
    <property type="entry name" value="putative rabgap domain of human tbc1 domain family member 14 like domains"/>
    <property type="match status" value="1"/>
</dbReference>
<evidence type="ECO:0000259" key="1">
    <source>
        <dbReference type="PROSITE" id="PS50086"/>
    </source>
</evidence>
<dbReference type="InterPro" id="IPR050302">
    <property type="entry name" value="Rab_GAP_TBC_domain"/>
</dbReference>
<keyword evidence="3" id="KW-1185">Reference proteome</keyword>
<dbReference type="OrthoDB" id="159449at2759"/>
<accession>A0A067MPJ7</accession>
<feature type="domain" description="Rab-GAP TBC" evidence="1">
    <location>
        <begin position="55"/>
        <end position="237"/>
    </location>
</feature>
<gene>
    <name evidence="2" type="ORF">BOTBODRAFT_105396</name>
</gene>
<protein>
    <recommendedName>
        <fullName evidence="1">Rab-GAP TBC domain-containing protein</fullName>
    </recommendedName>
</protein>
<dbReference type="InterPro" id="IPR035969">
    <property type="entry name" value="Rab-GAP_TBC_sf"/>
</dbReference>
<sequence length="320" mass="35986">MSTRTQHKAAGAHTSIEAQRASYRALELKWIATMGAVPSKGARKSKKIKKLVQEGVPSSVRGVVWLYLTDSKARRMKGLYTQLTKRGRVPASDDILKDASTCFPEQKHLREESGPLILLLQAYLGMVPDLVYEKSLTVIAGRILLLSPEEDAFWTFVALMDNYLRGYFSPASMLIEVDSTLFGKALQTADQALAQRLFGDLSITPVELCRTWFPTLFSDTLPEDYLERVWDFFLYEGTPFLFRLGFAVLSLCRPFLMDASRGLAKSDVLSYLVQPSASLFPADVNQFIASAFAARVKDDDLRKLRPKVEAQLKHHRVVSR</sequence>
<dbReference type="Proteomes" id="UP000027195">
    <property type="component" value="Unassembled WGS sequence"/>
</dbReference>
<dbReference type="InterPro" id="IPR000195">
    <property type="entry name" value="Rab-GAP-TBC_dom"/>
</dbReference>
<dbReference type="Gene3D" id="1.10.10.750">
    <property type="entry name" value="Ypt/Rab-GAP domain of gyp1p, domain 1"/>
    <property type="match status" value="1"/>
</dbReference>
<dbReference type="PANTHER" id="PTHR47219">
    <property type="entry name" value="RAB GTPASE-ACTIVATING PROTEIN 1-LIKE"/>
    <property type="match status" value="1"/>
</dbReference>
<dbReference type="PROSITE" id="PS50086">
    <property type="entry name" value="TBC_RABGAP"/>
    <property type="match status" value="1"/>
</dbReference>
<dbReference type="Pfam" id="PF00566">
    <property type="entry name" value="RabGAP-TBC"/>
    <property type="match status" value="1"/>
</dbReference>
<name>A0A067MPJ7_BOTB1</name>
<dbReference type="AlphaFoldDB" id="A0A067MPJ7"/>
<dbReference type="STRING" id="930990.A0A067MPJ7"/>
<dbReference type="SUPFAM" id="SSF47923">
    <property type="entry name" value="Ypt/Rab-GAP domain of gyp1p"/>
    <property type="match status" value="2"/>
</dbReference>
<dbReference type="SMART" id="SM00164">
    <property type="entry name" value="TBC"/>
    <property type="match status" value="1"/>
</dbReference>
<dbReference type="GO" id="GO:0005096">
    <property type="term" value="F:GTPase activator activity"/>
    <property type="evidence" value="ECO:0007669"/>
    <property type="project" value="TreeGrafter"/>
</dbReference>
<evidence type="ECO:0000313" key="2">
    <source>
        <dbReference type="EMBL" id="KDQ17474.1"/>
    </source>
</evidence>
<proteinExistence type="predicted"/>
<evidence type="ECO:0000313" key="3">
    <source>
        <dbReference type="Proteomes" id="UP000027195"/>
    </source>
</evidence>
<dbReference type="EMBL" id="KL198023">
    <property type="protein sequence ID" value="KDQ17474.1"/>
    <property type="molecule type" value="Genomic_DNA"/>
</dbReference>
<dbReference type="GO" id="GO:0031267">
    <property type="term" value="F:small GTPase binding"/>
    <property type="evidence" value="ECO:0007669"/>
    <property type="project" value="TreeGrafter"/>
</dbReference>
<dbReference type="HOGENOM" id="CLU_790248_0_0_1"/>